<dbReference type="Pfam" id="PF00443">
    <property type="entry name" value="UCH"/>
    <property type="match status" value="1"/>
</dbReference>
<protein>
    <recommendedName>
        <fullName evidence="1">USP domain-containing protein</fullName>
    </recommendedName>
</protein>
<sequence>MLTSAITAFLTDTDVTQNPDLNISKDYYELCWELASHTNDSGLKHRLCDAIFQTLRVTNQSETSKYTNRPLDCILYLLQILLSLVKQCEVKDEYIEIMFEDCLFGRQLALSKWNAASQSADRKNLASSSSSSSSSSCGLPNQFLCGEESLRGKAFELLSALLTTKDKKTTECFLHKVSEHLDIHPHVQEKWEDLSRCQRRRHFVGLENLGSTCYLNCIIQTLFMIPSFSNRILQFPYAIKKVPLLCQMQKLFLMLSKSQRQMLNPKPFIDTVRTPT</sequence>
<evidence type="ECO:0000313" key="2">
    <source>
        <dbReference type="EMBL" id="ETO33251.1"/>
    </source>
</evidence>
<dbReference type="EMBL" id="ASPP01003553">
    <property type="protein sequence ID" value="ETO33251.1"/>
    <property type="molecule type" value="Genomic_DNA"/>
</dbReference>
<gene>
    <name evidence="2" type="ORF">RFI_03857</name>
</gene>
<accession>X6P4Y1</accession>
<dbReference type="InterPro" id="IPR038765">
    <property type="entry name" value="Papain-like_cys_pep_sf"/>
</dbReference>
<dbReference type="InterPro" id="IPR001394">
    <property type="entry name" value="Peptidase_C19_UCH"/>
</dbReference>
<keyword evidence="3" id="KW-1185">Reference proteome</keyword>
<dbReference type="AlphaFoldDB" id="X6P4Y1"/>
<dbReference type="OrthoDB" id="289038at2759"/>
<dbReference type="PROSITE" id="PS00972">
    <property type="entry name" value="USP_1"/>
    <property type="match status" value="1"/>
</dbReference>
<dbReference type="Gene3D" id="3.90.70.10">
    <property type="entry name" value="Cysteine proteinases"/>
    <property type="match status" value="1"/>
</dbReference>
<name>X6P4Y1_RETFI</name>
<proteinExistence type="predicted"/>
<comment type="caution">
    <text evidence="2">The sequence shown here is derived from an EMBL/GenBank/DDBJ whole genome shotgun (WGS) entry which is preliminary data.</text>
</comment>
<dbReference type="PROSITE" id="PS50235">
    <property type="entry name" value="USP_3"/>
    <property type="match status" value="1"/>
</dbReference>
<dbReference type="GO" id="GO:0004843">
    <property type="term" value="F:cysteine-type deubiquitinase activity"/>
    <property type="evidence" value="ECO:0007669"/>
    <property type="project" value="InterPro"/>
</dbReference>
<feature type="non-terminal residue" evidence="2">
    <location>
        <position position="276"/>
    </location>
</feature>
<dbReference type="SUPFAM" id="SSF54001">
    <property type="entry name" value="Cysteine proteinases"/>
    <property type="match status" value="1"/>
</dbReference>
<feature type="domain" description="USP" evidence="1">
    <location>
        <begin position="204"/>
        <end position="276"/>
    </location>
</feature>
<dbReference type="Proteomes" id="UP000023152">
    <property type="component" value="Unassembled WGS sequence"/>
</dbReference>
<evidence type="ECO:0000313" key="3">
    <source>
        <dbReference type="Proteomes" id="UP000023152"/>
    </source>
</evidence>
<dbReference type="InterPro" id="IPR018200">
    <property type="entry name" value="USP_CS"/>
</dbReference>
<evidence type="ECO:0000259" key="1">
    <source>
        <dbReference type="PROSITE" id="PS50235"/>
    </source>
</evidence>
<dbReference type="PANTHER" id="PTHR24006">
    <property type="entry name" value="UBIQUITIN CARBOXYL-TERMINAL HYDROLASE"/>
    <property type="match status" value="1"/>
</dbReference>
<organism evidence="2 3">
    <name type="scientific">Reticulomyxa filosa</name>
    <dbReference type="NCBI Taxonomy" id="46433"/>
    <lineage>
        <taxon>Eukaryota</taxon>
        <taxon>Sar</taxon>
        <taxon>Rhizaria</taxon>
        <taxon>Retaria</taxon>
        <taxon>Foraminifera</taxon>
        <taxon>Monothalamids</taxon>
        <taxon>Reticulomyxidae</taxon>
        <taxon>Reticulomyxa</taxon>
    </lineage>
</organism>
<reference evidence="2 3" key="1">
    <citation type="journal article" date="2013" name="Curr. Biol.">
        <title>The Genome of the Foraminiferan Reticulomyxa filosa.</title>
        <authorList>
            <person name="Glockner G."/>
            <person name="Hulsmann N."/>
            <person name="Schleicher M."/>
            <person name="Noegel A.A."/>
            <person name="Eichinger L."/>
            <person name="Gallinger C."/>
            <person name="Pawlowski J."/>
            <person name="Sierra R."/>
            <person name="Euteneuer U."/>
            <person name="Pillet L."/>
            <person name="Moustafa A."/>
            <person name="Platzer M."/>
            <person name="Groth M."/>
            <person name="Szafranski K."/>
            <person name="Schliwa M."/>
        </authorList>
    </citation>
    <scope>NUCLEOTIDE SEQUENCE [LARGE SCALE GENOMIC DNA]</scope>
</reference>
<dbReference type="InterPro" id="IPR028889">
    <property type="entry name" value="USP"/>
</dbReference>
<dbReference type="GO" id="GO:0005829">
    <property type="term" value="C:cytosol"/>
    <property type="evidence" value="ECO:0007669"/>
    <property type="project" value="TreeGrafter"/>
</dbReference>
<dbReference type="GO" id="GO:0016579">
    <property type="term" value="P:protein deubiquitination"/>
    <property type="evidence" value="ECO:0007669"/>
    <property type="project" value="InterPro"/>
</dbReference>
<dbReference type="InterPro" id="IPR050164">
    <property type="entry name" value="Peptidase_C19"/>
</dbReference>
<dbReference type="GO" id="GO:0005634">
    <property type="term" value="C:nucleus"/>
    <property type="evidence" value="ECO:0007669"/>
    <property type="project" value="TreeGrafter"/>
</dbReference>